<dbReference type="KEGG" id="mya:MORIYA_1618"/>
<name>A0A330LPG3_9GAMM</name>
<protein>
    <recommendedName>
        <fullName evidence="4">SSU ribosomal protein S2p (SAe)</fullName>
    </recommendedName>
</protein>
<keyword evidence="1" id="KW-0812">Transmembrane</keyword>
<evidence type="ECO:0000256" key="1">
    <source>
        <dbReference type="SAM" id="Phobius"/>
    </source>
</evidence>
<dbReference type="RefSeq" id="WP_112714041.1">
    <property type="nucleotide sequence ID" value="NZ_LS483250.1"/>
</dbReference>
<sequence>MDALPNARNKAVHIVEKQMPVDQLIMIMYNSPSEDTYKHFKMVNAHIKNGMVQVGQVVLLSPEGSEECTIEESEFLNIAKAVDLTLLKLSNSEKQLLVNRYEFLSNVASYNGLLLGVSNTAWNAHTNQVKSILKDLERAYVTSYQSSGNLHNKNFFAQRKIQFARLDAALSRFTQPAFGGKLVSGDIRGNLGLSSKSMIHQWSKQAANATTIPTFHKNYAVVAEMSRNLKRVGYVGIALTGFDAVMNIQKACTVNDTAVCSKAKYAQTGKAVVSIAGGTVGGAIAAWATCSLIFGLPSGGSSFFWCSVVAGGAGGYAGGSYGGEYGKSKGEELYKLTGVR</sequence>
<evidence type="ECO:0000313" key="3">
    <source>
        <dbReference type="Proteomes" id="UP000250163"/>
    </source>
</evidence>
<dbReference type="AlphaFoldDB" id="A0A330LPG3"/>
<evidence type="ECO:0008006" key="4">
    <source>
        <dbReference type="Google" id="ProtNLM"/>
    </source>
</evidence>
<gene>
    <name evidence="2" type="ORF">MORIYA_1618</name>
</gene>
<keyword evidence="3" id="KW-1185">Reference proteome</keyword>
<dbReference type="OrthoDB" id="6352550at2"/>
<reference evidence="3" key="1">
    <citation type="submission" date="2018-05" db="EMBL/GenBank/DDBJ databases">
        <authorList>
            <person name="Cea G.-C."/>
            <person name="William W."/>
        </authorList>
    </citation>
    <scope>NUCLEOTIDE SEQUENCE [LARGE SCALE GENOMIC DNA]</scope>
    <source>
        <strain evidence="3">DB21MT 5</strain>
    </source>
</reference>
<proteinExistence type="predicted"/>
<dbReference type="EMBL" id="LS483250">
    <property type="protein sequence ID" value="SQD78096.1"/>
    <property type="molecule type" value="Genomic_DNA"/>
</dbReference>
<dbReference type="Proteomes" id="UP000250163">
    <property type="component" value="Chromosome MORIYA"/>
</dbReference>
<accession>A0A330LPG3</accession>
<keyword evidence="1" id="KW-0472">Membrane</keyword>
<feature type="transmembrane region" description="Helical" evidence="1">
    <location>
        <begin position="302"/>
        <end position="319"/>
    </location>
</feature>
<evidence type="ECO:0000313" key="2">
    <source>
        <dbReference type="EMBL" id="SQD78096.1"/>
    </source>
</evidence>
<feature type="transmembrane region" description="Helical" evidence="1">
    <location>
        <begin position="271"/>
        <end position="296"/>
    </location>
</feature>
<organism evidence="2 3">
    <name type="scientific">Moritella yayanosii</name>
    <dbReference type="NCBI Taxonomy" id="69539"/>
    <lineage>
        <taxon>Bacteria</taxon>
        <taxon>Pseudomonadati</taxon>
        <taxon>Pseudomonadota</taxon>
        <taxon>Gammaproteobacteria</taxon>
        <taxon>Alteromonadales</taxon>
        <taxon>Moritellaceae</taxon>
        <taxon>Moritella</taxon>
    </lineage>
</organism>
<keyword evidence="1" id="KW-1133">Transmembrane helix</keyword>